<feature type="chain" id="PRO_5017958601" description="Secreted protein" evidence="1">
    <location>
        <begin position="23"/>
        <end position="73"/>
    </location>
</feature>
<dbReference type="EMBL" id="REGN01007877">
    <property type="protein sequence ID" value="RNA05046.1"/>
    <property type="molecule type" value="Genomic_DNA"/>
</dbReference>
<keyword evidence="1" id="KW-0732">Signal</keyword>
<evidence type="ECO:0000313" key="3">
    <source>
        <dbReference type="Proteomes" id="UP000276133"/>
    </source>
</evidence>
<evidence type="ECO:0000256" key="1">
    <source>
        <dbReference type="SAM" id="SignalP"/>
    </source>
</evidence>
<accession>A0A3M7Q0N3</accession>
<name>A0A3M7Q0N3_BRAPC</name>
<keyword evidence="3" id="KW-1185">Reference proteome</keyword>
<dbReference type="AlphaFoldDB" id="A0A3M7Q0N3"/>
<feature type="signal peptide" evidence="1">
    <location>
        <begin position="1"/>
        <end position="22"/>
    </location>
</feature>
<sequence length="73" mass="8206">MKIVNVVSHCALLLHQLNLTTFVSLMVSDANSHFLTSAQHCFVPSKSCATNLKEVIKHFSKLFAENFKNNDNK</sequence>
<proteinExistence type="predicted"/>
<gene>
    <name evidence="2" type="ORF">BpHYR1_046773</name>
</gene>
<comment type="caution">
    <text evidence="2">The sequence shown here is derived from an EMBL/GenBank/DDBJ whole genome shotgun (WGS) entry which is preliminary data.</text>
</comment>
<evidence type="ECO:0000313" key="2">
    <source>
        <dbReference type="EMBL" id="RNA05046.1"/>
    </source>
</evidence>
<reference evidence="2 3" key="1">
    <citation type="journal article" date="2018" name="Sci. Rep.">
        <title>Genomic signatures of local adaptation to the degree of environmental predictability in rotifers.</title>
        <authorList>
            <person name="Franch-Gras L."/>
            <person name="Hahn C."/>
            <person name="Garcia-Roger E.M."/>
            <person name="Carmona M.J."/>
            <person name="Serra M."/>
            <person name="Gomez A."/>
        </authorList>
    </citation>
    <scope>NUCLEOTIDE SEQUENCE [LARGE SCALE GENOMIC DNA]</scope>
    <source>
        <strain evidence="2">HYR1</strain>
    </source>
</reference>
<dbReference type="Proteomes" id="UP000276133">
    <property type="component" value="Unassembled WGS sequence"/>
</dbReference>
<protein>
    <recommendedName>
        <fullName evidence="4">Secreted protein</fullName>
    </recommendedName>
</protein>
<organism evidence="2 3">
    <name type="scientific">Brachionus plicatilis</name>
    <name type="common">Marine rotifer</name>
    <name type="synonym">Brachionus muelleri</name>
    <dbReference type="NCBI Taxonomy" id="10195"/>
    <lineage>
        <taxon>Eukaryota</taxon>
        <taxon>Metazoa</taxon>
        <taxon>Spiralia</taxon>
        <taxon>Gnathifera</taxon>
        <taxon>Rotifera</taxon>
        <taxon>Eurotatoria</taxon>
        <taxon>Monogononta</taxon>
        <taxon>Pseudotrocha</taxon>
        <taxon>Ploima</taxon>
        <taxon>Brachionidae</taxon>
        <taxon>Brachionus</taxon>
    </lineage>
</organism>
<evidence type="ECO:0008006" key="4">
    <source>
        <dbReference type="Google" id="ProtNLM"/>
    </source>
</evidence>